<dbReference type="Pfam" id="PF00132">
    <property type="entry name" value="Hexapep"/>
    <property type="match status" value="1"/>
</dbReference>
<evidence type="ECO:0000259" key="9">
    <source>
        <dbReference type="SMART" id="SM00971"/>
    </source>
</evidence>
<keyword evidence="6 10" id="KW-0808">Transferase</keyword>
<dbReference type="InterPro" id="IPR053376">
    <property type="entry name" value="Serine_acetyltransferase"/>
</dbReference>
<protein>
    <recommendedName>
        <fullName evidence="4">Serine acetyltransferase</fullName>
        <ecNumber evidence="3">2.3.1.30</ecNumber>
    </recommendedName>
</protein>
<dbReference type="InterPro" id="IPR042122">
    <property type="entry name" value="Ser_AcTrfase_N_sf"/>
</dbReference>
<dbReference type="Proteomes" id="UP000422569">
    <property type="component" value="Chromosome"/>
</dbReference>
<keyword evidence="5" id="KW-0028">Amino-acid biosynthesis</keyword>
<dbReference type="UniPathway" id="UPA00136">
    <property type="reaction ID" value="UER00199"/>
</dbReference>
<dbReference type="Gene3D" id="2.160.10.10">
    <property type="entry name" value="Hexapeptide repeat proteins"/>
    <property type="match status" value="1"/>
</dbReference>
<proteinExistence type="inferred from homology"/>
<evidence type="ECO:0000256" key="3">
    <source>
        <dbReference type="ARBA" id="ARBA00013266"/>
    </source>
</evidence>
<dbReference type="InterPro" id="IPR005881">
    <property type="entry name" value="Ser_O-AcTrfase"/>
</dbReference>
<dbReference type="CDD" id="cd03354">
    <property type="entry name" value="LbH_SAT"/>
    <property type="match status" value="1"/>
</dbReference>
<dbReference type="InterPro" id="IPR010493">
    <property type="entry name" value="Ser_AcTrfase_N"/>
</dbReference>
<organism evidence="10 11">
    <name type="scientific">Methylocystis parvus</name>
    <dbReference type="NCBI Taxonomy" id="134"/>
    <lineage>
        <taxon>Bacteria</taxon>
        <taxon>Pseudomonadati</taxon>
        <taxon>Pseudomonadota</taxon>
        <taxon>Alphaproteobacteria</taxon>
        <taxon>Hyphomicrobiales</taxon>
        <taxon>Methylocystaceae</taxon>
        <taxon>Methylocystis</taxon>
    </lineage>
</organism>
<dbReference type="InterPro" id="IPR011004">
    <property type="entry name" value="Trimer_LpxA-like_sf"/>
</dbReference>
<comment type="catalytic activity">
    <reaction evidence="8">
        <text>L-serine + acetyl-CoA = O-acetyl-L-serine + CoA</text>
        <dbReference type="Rhea" id="RHEA:24560"/>
        <dbReference type="ChEBI" id="CHEBI:33384"/>
        <dbReference type="ChEBI" id="CHEBI:57287"/>
        <dbReference type="ChEBI" id="CHEBI:57288"/>
        <dbReference type="ChEBI" id="CHEBI:58340"/>
        <dbReference type="EC" id="2.3.1.30"/>
    </reaction>
</comment>
<feature type="domain" description="Serine acetyltransferase N-terminal" evidence="9">
    <location>
        <begin position="20"/>
        <end position="124"/>
    </location>
</feature>
<dbReference type="InterPro" id="IPR001451">
    <property type="entry name" value="Hexapep"/>
</dbReference>
<dbReference type="EMBL" id="CP044331">
    <property type="protein sequence ID" value="QGM98013.1"/>
    <property type="molecule type" value="Genomic_DNA"/>
</dbReference>
<evidence type="ECO:0000256" key="1">
    <source>
        <dbReference type="ARBA" id="ARBA00004876"/>
    </source>
</evidence>
<dbReference type="AlphaFoldDB" id="A0A6B8M9Q8"/>
<comment type="pathway">
    <text evidence="1">Amino-acid biosynthesis; L-cysteine biosynthesis; L-cysteine from L-serine: step 1/2.</text>
</comment>
<evidence type="ECO:0000256" key="8">
    <source>
        <dbReference type="ARBA" id="ARBA00049486"/>
    </source>
</evidence>
<dbReference type="EC" id="2.3.1.30" evidence="3"/>
<gene>
    <name evidence="10" type="primary">cysE</name>
    <name evidence="10" type="ORF">F7D14_11350</name>
</gene>
<keyword evidence="11" id="KW-1185">Reference proteome</keyword>
<dbReference type="GO" id="GO:0005737">
    <property type="term" value="C:cytoplasm"/>
    <property type="evidence" value="ECO:0007669"/>
    <property type="project" value="InterPro"/>
</dbReference>
<comment type="similarity">
    <text evidence="2">Belongs to the transferase hexapeptide repeat family.</text>
</comment>
<dbReference type="NCBIfam" id="TIGR01172">
    <property type="entry name" value="cysE"/>
    <property type="match status" value="1"/>
</dbReference>
<dbReference type="SMART" id="SM00971">
    <property type="entry name" value="SATase_N"/>
    <property type="match status" value="1"/>
</dbReference>
<evidence type="ECO:0000256" key="5">
    <source>
        <dbReference type="ARBA" id="ARBA00022605"/>
    </source>
</evidence>
<dbReference type="GO" id="GO:0009001">
    <property type="term" value="F:serine O-acetyltransferase activity"/>
    <property type="evidence" value="ECO:0007669"/>
    <property type="project" value="UniProtKB-EC"/>
</dbReference>
<evidence type="ECO:0000313" key="10">
    <source>
        <dbReference type="EMBL" id="QGM98013.1"/>
    </source>
</evidence>
<dbReference type="GO" id="GO:0006535">
    <property type="term" value="P:cysteine biosynthetic process from serine"/>
    <property type="evidence" value="ECO:0007669"/>
    <property type="project" value="InterPro"/>
</dbReference>
<reference evidence="10 11" key="1">
    <citation type="submission" date="2019-09" db="EMBL/GenBank/DDBJ databases">
        <title>Isolation and complete genome sequencing of Methylocystis species.</title>
        <authorList>
            <person name="Rumah B.L."/>
            <person name="Stead C.E."/>
            <person name="Stevens B.C."/>
            <person name="Minton N.P."/>
            <person name="Grosse-Honebrink A."/>
            <person name="Zhang Y."/>
        </authorList>
    </citation>
    <scope>NUCLEOTIDE SEQUENCE [LARGE SCALE GENOMIC DNA]</scope>
    <source>
        <strain evidence="10 11">BRCS2</strain>
    </source>
</reference>
<dbReference type="NCBIfam" id="NF041874">
    <property type="entry name" value="EPS_EpsC"/>
    <property type="match status" value="1"/>
</dbReference>
<dbReference type="KEGG" id="mpar:F7D14_11350"/>
<evidence type="ECO:0000256" key="2">
    <source>
        <dbReference type="ARBA" id="ARBA00007274"/>
    </source>
</evidence>
<evidence type="ECO:0000256" key="6">
    <source>
        <dbReference type="ARBA" id="ARBA00022679"/>
    </source>
</evidence>
<dbReference type="Gene3D" id="1.10.3130.10">
    <property type="entry name" value="serine acetyltransferase, domain 1"/>
    <property type="match status" value="1"/>
</dbReference>
<sequence length="283" mass="30374">MSPERPAEELCALCAQSDAMWAHMRQEAQDALRLDPTLAPLFIGELLNRHSLEEAVIHRVSGRLGASAMDAASIADAFLDALASEPEIGEAFRADAAAYVERDPACRRLMEPLLYFKGYHAIQASRLAHALWRKGKRDFAFYIQSRTSDALAADIHPAARFGKGVFLDHATGFVVGETAVVEDDVSILHGVTLGGTGKVAGDRHPKVRRGVMIGAGTKILGNIEIGAYSRIAAGSVVLHAAPPHSVVAGVPAKIVGVEPKSEPARDMDQILRGLAYDSFDYVI</sequence>
<keyword evidence="7 10" id="KW-0012">Acyltransferase</keyword>
<dbReference type="PANTHER" id="PTHR42811">
    <property type="entry name" value="SERINE ACETYLTRANSFERASE"/>
    <property type="match status" value="1"/>
</dbReference>
<dbReference type="FunFam" id="2.160.10.10:FF:000002">
    <property type="entry name" value="Serine acetyltransferase"/>
    <property type="match status" value="1"/>
</dbReference>
<evidence type="ECO:0000256" key="7">
    <source>
        <dbReference type="ARBA" id="ARBA00023315"/>
    </source>
</evidence>
<dbReference type="Pfam" id="PF06426">
    <property type="entry name" value="SATase_N"/>
    <property type="match status" value="1"/>
</dbReference>
<evidence type="ECO:0000256" key="4">
    <source>
        <dbReference type="ARBA" id="ARBA00018522"/>
    </source>
</evidence>
<dbReference type="RefSeq" id="WP_016919399.1">
    <property type="nucleotide sequence ID" value="NZ_CP044331.1"/>
</dbReference>
<evidence type="ECO:0000313" key="11">
    <source>
        <dbReference type="Proteomes" id="UP000422569"/>
    </source>
</evidence>
<dbReference type="InterPro" id="IPR045304">
    <property type="entry name" value="LbH_SAT"/>
</dbReference>
<dbReference type="SUPFAM" id="SSF51161">
    <property type="entry name" value="Trimeric LpxA-like enzymes"/>
    <property type="match status" value="1"/>
</dbReference>
<name>A0A6B8M9Q8_9HYPH</name>
<accession>A0A6B8M9Q8</accession>